<proteinExistence type="predicted"/>
<comment type="caution">
    <text evidence="3">The sequence shown here is derived from an EMBL/GenBank/DDBJ whole genome shotgun (WGS) entry which is preliminary data.</text>
</comment>
<evidence type="ECO:0000313" key="3">
    <source>
        <dbReference type="EMBL" id="GAA2096820.1"/>
    </source>
</evidence>
<feature type="transmembrane region" description="Helical" evidence="2">
    <location>
        <begin position="415"/>
        <end position="434"/>
    </location>
</feature>
<protein>
    <submittedName>
        <fullName evidence="3">CynX/NimT family MFS transporter</fullName>
    </submittedName>
</protein>
<accession>A0ABN2WSW7</accession>
<dbReference type="Pfam" id="PF07690">
    <property type="entry name" value="MFS_1"/>
    <property type="match status" value="1"/>
</dbReference>
<feature type="region of interest" description="Disordered" evidence="1">
    <location>
        <begin position="206"/>
        <end position="251"/>
    </location>
</feature>
<evidence type="ECO:0000313" key="4">
    <source>
        <dbReference type="Proteomes" id="UP001500984"/>
    </source>
</evidence>
<dbReference type="Gene3D" id="1.20.1250.20">
    <property type="entry name" value="MFS general substrate transporter like domains"/>
    <property type="match status" value="1"/>
</dbReference>
<feature type="transmembrane region" description="Helical" evidence="2">
    <location>
        <begin position="61"/>
        <end position="79"/>
    </location>
</feature>
<dbReference type="InterPro" id="IPR052524">
    <property type="entry name" value="MFS_Cyanate_Porter"/>
</dbReference>
<dbReference type="EMBL" id="BAAAPZ010000006">
    <property type="protein sequence ID" value="GAA2096820.1"/>
    <property type="molecule type" value="Genomic_DNA"/>
</dbReference>
<dbReference type="SUPFAM" id="SSF103473">
    <property type="entry name" value="MFS general substrate transporter"/>
    <property type="match status" value="1"/>
</dbReference>
<feature type="transmembrane region" description="Helical" evidence="2">
    <location>
        <begin position="351"/>
        <end position="371"/>
    </location>
</feature>
<keyword evidence="4" id="KW-1185">Reference proteome</keyword>
<feature type="transmembrane region" description="Helical" evidence="2">
    <location>
        <begin position="326"/>
        <end position="345"/>
    </location>
</feature>
<dbReference type="Proteomes" id="UP001500984">
    <property type="component" value="Unassembled WGS sequence"/>
</dbReference>
<dbReference type="PANTHER" id="PTHR23523:SF2">
    <property type="entry name" value="2-NITROIMIDAZOLE TRANSPORTER"/>
    <property type="match status" value="1"/>
</dbReference>
<feature type="transmembrane region" description="Helical" evidence="2">
    <location>
        <begin position="144"/>
        <end position="166"/>
    </location>
</feature>
<dbReference type="InterPro" id="IPR011701">
    <property type="entry name" value="MFS"/>
</dbReference>
<keyword evidence="2" id="KW-0472">Membrane</keyword>
<feature type="transmembrane region" description="Helical" evidence="2">
    <location>
        <begin position="111"/>
        <end position="132"/>
    </location>
</feature>
<name>A0ABN2WSW7_9MICO</name>
<keyword evidence="2" id="KW-0812">Transmembrane</keyword>
<gene>
    <name evidence="3" type="ORF">GCM10009823_17130</name>
</gene>
<dbReference type="InterPro" id="IPR036259">
    <property type="entry name" value="MFS_trans_sf"/>
</dbReference>
<reference evidence="3 4" key="1">
    <citation type="journal article" date="2019" name="Int. J. Syst. Evol. Microbiol.">
        <title>The Global Catalogue of Microorganisms (GCM) 10K type strain sequencing project: providing services to taxonomists for standard genome sequencing and annotation.</title>
        <authorList>
            <consortium name="The Broad Institute Genomics Platform"/>
            <consortium name="The Broad Institute Genome Sequencing Center for Infectious Disease"/>
            <person name="Wu L."/>
            <person name="Ma J."/>
        </authorList>
    </citation>
    <scope>NUCLEOTIDE SEQUENCE [LARGE SCALE GENOMIC DNA]</scope>
    <source>
        <strain evidence="3 4">JCM 15900</strain>
    </source>
</reference>
<sequence>MNQSRTVNRPHPHRTPLDALALISLALLAICLRPAATAVGPVLEEIQTAFGLHGWQTGLLTAMPGFAFAVFGAFSFVLLRRLGLFWSLAAASAAIGAGLLLRIFAGGWWGFAAFTTLALAGMALGNVLLPVFAKARFPQRQSLAVTLFTVSLGLGSTLPALFTAPLTAASGGWQLGLGIWTVLPLMALLSWFAFRKAAFPPEAAPQDEVRGAHLPADAPTAPTDGAPPASANGGEGSGAPAEPGEGSARKQAPGVVRSRGVWLLTLFFGLQSLHAYTHFGWVAQIYRDSGLSAVEAGFMITLIIAVGIPGGFIAPLIVVRRWHTRTVLGCYGAISAAGYTGLLLAPTSLPWLWALCLAVGALSFPSALALISARTRDPEITARVSAFVQSAGYLFAAGGPLLIGMVLARTGSWDVPLLGLVVLALAMGAAGVLAGSPRPLDPELGGTARTRL</sequence>
<evidence type="ECO:0000256" key="1">
    <source>
        <dbReference type="SAM" id="MobiDB-lite"/>
    </source>
</evidence>
<dbReference type="PANTHER" id="PTHR23523">
    <property type="match status" value="1"/>
</dbReference>
<feature type="compositionally biased region" description="Low complexity" evidence="1">
    <location>
        <begin position="215"/>
        <end position="246"/>
    </location>
</feature>
<feature type="transmembrane region" description="Helical" evidence="2">
    <location>
        <begin position="296"/>
        <end position="319"/>
    </location>
</feature>
<feature type="transmembrane region" description="Helical" evidence="2">
    <location>
        <begin position="172"/>
        <end position="194"/>
    </location>
</feature>
<feature type="transmembrane region" description="Helical" evidence="2">
    <location>
        <begin position="259"/>
        <end position="276"/>
    </location>
</feature>
<feature type="transmembrane region" description="Helical" evidence="2">
    <location>
        <begin position="391"/>
        <end position="409"/>
    </location>
</feature>
<evidence type="ECO:0000256" key="2">
    <source>
        <dbReference type="SAM" id="Phobius"/>
    </source>
</evidence>
<organism evidence="3 4">
    <name type="scientific">Brevibacterium salitolerans</name>
    <dbReference type="NCBI Taxonomy" id="1403566"/>
    <lineage>
        <taxon>Bacteria</taxon>
        <taxon>Bacillati</taxon>
        <taxon>Actinomycetota</taxon>
        <taxon>Actinomycetes</taxon>
        <taxon>Micrococcales</taxon>
        <taxon>Brevibacteriaceae</taxon>
        <taxon>Brevibacterium</taxon>
    </lineage>
</organism>
<keyword evidence="2" id="KW-1133">Transmembrane helix</keyword>
<feature type="transmembrane region" description="Helical" evidence="2">
    <location>
        <begin position="84"/>
        <end position="105"/>
    </location>
</feature>